<dbReference type="PROSITE" id="PS50157">
    <property type="entry name" value="ZINC_FINGER_C2H2_2"/>
    <property type="match status" value="6"/>
</dbReference>
<keyword evidence="2" id="KW-0677">Repeat</keyword>
<evidence type="ECO:0000256" key="8">
    <source>
        <dbReference type="SAM" id="Coils"/>
    </source>
</evidence>
<dbReference type="GO" id="GO:0005634">
    <property type="term" value="C:nucleus"/>
    <property type="evidence" value="ECO:0007669"/>
    <property type="project" value="UniProtKB-ARBA"/>
</dbReference>
<dbReference type="SMART" id="SM00355">
    <property type="entry name" value="ZnF_C2H2"/>
    <property type="match status" value="6"/>
</dbReference>
<keyword evidence="6" id="KW-0804">Transcription</keyword>
<dbReference type="InterPro" id="IPR036236">
    <property type="entry name" value="Znf_C2H2_sf"/>
</dbReference>
<feature type="region of interest" description="Disordered" evidence="9">
    <location>
        <begin position="385"/>
        <end position="418"/>
    </location>
</feature>
<feature type="domain" description="C2H2-type" evidence="10">
    <location>
        <begin position="332"/>
        <end position="362"/>
    </location>
</feature>
<dbReference type="GO" id="GO:0000978">
    <property type="term" value="F:RNA polymerase II cis-regulatory region sequence-specific DNA binding"/>
    <property type="evidence" value="ECO:0007669"/>
    <property type="project" value="TreeGrafter"/>
</dbReference>
<dbReference type="OrthoDB" id="6489565at2759"/>
<evidence type="ECO:0000256" key="1">
    <source>
        <dbReference type="ARBA" id="ARBA00022723"/>
    </source>
</evidence>
<dbReference type="Gene3D" id="3.30.160.60">
    <property type="entry name" value="Classic Zinc Finger"/>
    <property type="match status" value="6"/>
</dbReference>
<evidence type="ECO:0000256" key="7">
    <source>
        <dbReference type="PROSITE-ProRule" id="PRU00042"/>
    </source>
</evidence>
<dbReference type="EMBL" id="CAJPVJ010007836">
    <property type="protein sequence ID" value="CAG2171533.1"/>
    <property type="molecule type" value="Genomic_DNA"/>
</dbReference>
<evidence type="ECO:0000256" key="2">
    <source>
        <dbReference type="ARBA" id="ARBA00022737"/>
    </source>
</evidence>
<keyword evidence="3 7" id="KW-0863">Zinc-finger</keyword>
<organism evidence="11">
    <name type="scientific">Oppiella nova</name>
    <dbReference type="NCBI Taxonomy" id="334625"/>
    <lineage>
        <taxon>Eukaryota</taxon>
        <taxon>Metazoa</taxon>
        <taxon>Ecdysozoa</taxon>
        <taxon>Arthropoda</taxon>
        <taxon>Chelicerata</taxon>
        <taxon>Arachnida</taxon>
        <taxon>Acari</taxon>
        <taxon>Acariformes</taxon>
        <taxon>Sarcoptiformes</taxon>
        <taxon>Oribatida</taxon>
        <taxon>Brachypylina</taxon>
        <taxon>Oppioidea</taxon>
        <taxon>Oppiidae</taxon>
        <taxon>Oppiella</taxon>
    </lineage>
</organism>
<sequence>MDCLVVDRLSYERMKLETEQFRARVQELERENDLFRNELQLMKKLCETVEQLRQSQDKCIQCVRQQFRIQETPYDREISVYHTEYASIKSMLAQLGLLNTCHALSAATNGADASVVTADELVLTTTATVDQLWTTATSGATIVVTDAQHLDNPDSYLCADEDLDTSSLADNTSPDVTHVLITTSDVKSAAKRKAQTKRTKTCAVMSGEKKHKCSWSGCQYATDNRGNFQKHYRIHTGEKPYKCQYESCLYSCSDPARFREHKLIHSTEKSYVCEWPGCTWKFKTHKLLKNHIKACHTGDKPHKCEWPGCEKQFLNKYEVRDHMRQHTGDRPFKCEYPECNGAFARSNTLTQHIREVHYYKKQFFCDYSDCDARYDRVDELKTHIRDKHSKQPALNDSQSSSSSSRVIDLNHTSKAVNK</sequence>
<dbReference type="InterPro" id="IPR050329">
    <property type="entry name" value="GLI_C2H2-zinc-finger"/>
</dbReference>
<dbReference type="PANTHER" id="PTHR19818">
    <property type="entry name" value="ZINC FINGER PROTEIN ZIC AND GLI"/>
    <property type="match status" value="1"/>
</dbReference>
<dbReference type="SUPFAM" id="SSF57667">
    <property type="entry name" value="beta-beta-alpha zinc fingers"/>
    <property type="match status" value="3"/>
</dbReference>
<name>A0A7R9M678_9ACAR</name>
<dbReference type="GO" id="GO:0000981">
    <property type="term" value="F:DNA-binding transcription factor activity, RNA polymerase II-specific"/>
    <property type="evidence" value="ECO:0007669"/>
    <property type="project" value="TreeGrafter"/>
</dbReference>
<evidence type="ECO:0000256" key="6">
    <source>
        <dbReference type="ARBA" id="ARBA00023163"/>
    </source>
</evidence>
<feature type="domain" description="C2H2-type" evidence="10">
    <location>
        <begin position="211"/>
        <end position="240"/>
    </location>
</feature>
<reference evidence="11" key="1">
    <citation type="submission" date="2020-11" db="EMBL/GenBank/DDBJ databases">
        <authorList>
            <person name="Tran Van P."/>
        </authorList>
    </citation>
    <scope>NUCLEOTIDE SEQUENCE</scope>
</reference>
<accession>A0A7R9M678</accession>
<dbReference type="Proteomes" id="UP000728032">
    <property type="component" value="Unassembled WGS sequence"/>
</dbReference>
<evidence type="ECO:0000313" key="11">
    <source>
        <dbReference type="EMBL" id="CAD7654346.1"/>
    </source>
</evidence>
<evidence type="ECO:0000256" key="4">
    <source>
        <dbReference type="ARBA" id="ARBA00022833"/>
    </source>
</evidence>
<feature type="domain" description="C2H2-type" evidence="10">
    <location>
        <begin position="302"/>
        <end position="331"/>
    </location>
</feature>
<feature type="domain" description="C2H2-type" evidence="10">
    <location>
        <begin position="241"/>
        <end position="270"/>
    </location>
</feature>
<evidence type="ECO:0000256" key="3">
    <source>
        <dbReference type="ARBA" id="ARBA00022771"/>
    </source>
</evidence>
<feature type="domain" description="C2H2-type" evidence="10">
    <location>
        <begin position="363"/>
        <end position="393"/>
    </location>
</feature>
<keyword evidence="8" id="KW-0175">Coiled coil</keyword>
<proteinExistence type="predicted"/>
<dbReference type="GO" id="GO:0045944">
    <property type="term" value="P:positive regulation of transcription by RNA polymerase II"/>
    <property type="evidence" value="ECO:0007669"/>
    <property type="project" value="UniProtKB-ARBA"/>
</dbReference>
<keyword evidence="4" id="KW-0862">Zinc</keyword>
<dbReference type="GO" id="GO:0008270">
    <property type="term" value="F:zinc ion binding"/>
    <property type="evidence" value="ECO:0007669"/>
    <property type="project" value="UniProtKB-KW"/>
</dbReference>
<evidence type="ECO:0000256" key="9">
    <source>
        <dbReference type="SAM" id="MobiDB-lite"/>
    </source>
</evidence>
<protein>
    <recommendedName>
        <fullName evidence="10">C2H2-type domain-containing protein</fullName>
    </recommendedName>
</protein>
<keyword evidence="12" id="KW-1185">Reference proteome</keyword>
<evidence type="ECO:0000256" key="5">
    <source>
        <dbReference type="ARBA" id="ARBA00023015"/>
    </source>
</evidence>
<dbReference type="FunFam" id="3.30.160.60:FF:000032">
    <property type="entry name" value="Krueppel-like factor 4"/>
    <property type="match status" value="1"/>
</dbReference>
<dbReference type="EMBL" id="OC922661">
    <property type="protein sequence ID" value="CAD7654346.1"/>
    <property type="molecule type" value="Genomic_DNA"/>
</dbReference>
<dbReference type="PANTHER" id="PTHR19818:SF139">
    <property type="entry name" value="PAIR-RULE PROTEIN ODD-PAIRED"/>
    <property type="match status" value="1"/>
</dbReference>
<feature type="coiled-coil region" evidence="8">
    <location>
        <begin position="11"/>
        <end position="45"/>
    </location>
</feature>
<evidence type="ECO:0000259" key="10">
    <source>
        <dbReference type="PROSITE" id="PS50157"/>
    </source>
</evidence>
<dbReference type="InterPro" id="IPR013087">
    <property type="entry name" value="Znf_C2H2_type"/>
</dbReference>
<dbReference type="PROSITE" id="PS00028">
    <property type="entry name" value="ZINC_FINGER_C2H2_1"/>
    <property type="match status" value="5"/>
</dbReference>
<keyword evidence="5" id="KW-0805">Transcription regulation</keyword>
<keyword evidence="1" id="KW-0479">Metal-binding</keyword>
<feature type="domain" description="C2H2-type" evidence="10">
    <location>
        <begin position="271"/>
        <end position="301"/>
    </location>
</feature>
<dbReference type="AlphaFoldDB" id="A0A7R9M678"/>
<gene>
    <name evidence="11" type="ORF">ONB1V03_LOCUS10993</name>
</gene>
<evidence type="ECO:0000313" key="12">
    <source>
        <dbReference type="Proteomes" id="UP000728032"/>
    </source>
</evidence>